<organism evidence="2 3">
    <name type="scientific">Ecytonucleospora hepatopenaei</name>
    <dbReference type="NCBI Taxonomy" id="646526"/>
    <lineage>
        <taxon>Eukaryota</taxon>
        <taxon>Fungi</taxon>
        <taxon>Fungi incertae sedis</taxon>
        <taxon>Microsporidia</taxon>
        <taxon>Enterocytozoonidae</taxon>
        <taxon>Ecytonucleospora</taxon>
    </lineage>
</organism>
<dbReference type="VEuPathDB" id="MicrosporidiaDB:EHP00_65"/>
<sequence length="127" mass="15259">MNNLEKYKNEIRMILYCILPVFLYFYEDLQIKTDLQNILCLKRRFNEQYESLDNEKAFLLKVVINNYVNVKNDIKKLDIFELSAFRLQKIIQNIKFAQNIKRCRYSGKMLLCSLGPIFIPLLSYAFK</sequence>
<name>A0A1W0E5N8_9MICR</name>
<evidence type="ECO:0000313" key="3">
    <source>
        <dbReference type="Proteomes" id="UP000192758"/>
    </source>
</evidence>
<evidence type="ECO:0000256" key="1">
    <source>
        <dbReference type="SAM" id="Phobius"/>
    </source>
</evidence>
<proteinExistence type="predicted"/>
<accession>A0A1W0E5N8</accession>
<feature type="transmembrane region" description="Helical" evidence="1">
    <location>
        <begin position="109"/>
        <end position="126"/>
    </location>
</feature>
<keyword evidence="1" id="KW-1133">Transmembrane helix</keyword>
<keyword evidence="3" id="KW-1185">Reference proteome</keyword>
<comment type="caution">
    <text evidence="2">The sequence shown here is derived from an EMBL/GenBank/DDBJ whole genome shotgun (WGS) entry which is preliminary data.</text>
</comment>
<dbReference type="Proteomes" id="UP000192758">
    <property type="component" value="Unassembled WGS sequence"/>
</dbReference>
<evidence type="ECO:0000313" key="2">
    <source>
        <dbReference type="EMBL" id="OQS54560.1"/>
    </source>
</evidence>
<keyword evidence="1" id="KW-0472">Membrane</keyword>
<reference evidence="2 3" key="1">
    <citation type="journal article" date="2017" name="Environ. Microbiol.">
        <title>Decay of the glycolytic pathway and adaptation to intranuclear parasitism within Enterocytozoonidae microsporidia.</title>
        <authorList>
            <person name="Wiredu Boakye D."/>
            <person name="Jaroenlak P."/>
            <person name="Prachumwat A."/>
            <person name="Williams T.A."/>
            <person name="Bateman K.S."/>
            <person name="Itsathitphaisarn O."/>
            <person name="Sritunyalucksana K."/>
            <person name="Paszkiewicz K.H."/>
            <person name="Moore K.A."/>
            <person name="Stentiford G.D."/>
            <person name="Williams B.A."/>
        </authorList>
    </citation>
    <scope>NUCLEOTIDE SEQUENCE [LARGE SCALE GENOMIC DNA]</scope>
    <source>
        <strain evidence="2 3">TH1</strain>
    </source>
</reference>
<gene>
    <name evidence="2" type="ORF">EHP00_65</name>
</gene>
<dbReference type="EMBL" id="MNPJ01000019">
    <property type="protein sequence ID" value="OQS54560.1"/>
    <property type="molecule type" value="Genomic_DNA"/>
</dbReference>
<keyword evidence="1" id="KW-0812">Transmembrane</keyword>
<protein>
    <submittedName>
        <fullName evidence="2">Uncharacterized protein</fullName>
    </submittedName>
</protein>
<dbReference type="AlphaFoldDB" id="A0A1W0E5N8"/>